<evidence type="ECO:0000256" key="1">
    <source>
        <dbReference type="SAM" id="MobiDB-lite"/>
    </source>
</evidence>
<name>E4N8Y5_KITSK</name>
<feature type="region of interest" description="Disordered" evidence="1">
    <location>
        <begin position="168"/>
        <end position="216"/>
    </location>
</feature>
<dbReference type="GO" id="GO:0043448">
    <property type="term" value="P:alkane catabolic process"/>
    <property type="evidence" value="ECO:0007669"/>
    <property type="project" value="TreeGrafter"/>
</dbReference>
<feature type="transmembrane region" description="Helical" evidence="2">
    <location>
        <begin position="40"/>
        <end position="63"/>
    </location>
</feature>
<protein>
    <recommendedName>
        <fullName evidence="5">Lipoprotein</fullName>
    </recommendedName>
</protein>
<dbReference type="PATRIC" id="fig|452652.3.peg.1846"/>
<keyword evidence="2" id="KW-1133">Transmembrane helix</keyword>
<proteinExistence type="predicted"/>
<dbReference type="PANTHER" id="PTHR39335:SF1">
    <property type="entry name" value="BLL4220 PROTEIN"/>
    <property type="match status" value="1"/>
</dbReference>
<dbReference type="AlphaFoldDB" id="E4N8Y5"/>
<evidence type="ECO:0000313" key="4">
    <source>
        <dbReference type="Proteomes" id="UP000007076"/>
    </source>
</evidence>
<feature type="compositionally biased region" description="Low complexity" evidence="1">
    <location>
        <begin position="194"/>
        <end position="216"/>
    </location>
</feature>
<gene>
    <name evidence="3" type="ordered locus">KSE_18410</name>
</gene>
<keyword evidence="4" id="KW-1185">Reference proteome</keyword>
<keyword evidence="2" id="KW-0812">Transmembrane</keyword>
<dbReference type="Proteomes" id="UP000007076">
    <property type="component" value="Chromosome"/>
</dbReference>
<dbReference type="HOGENOM" id="CLU_053665_0_1_11"/>
<dbReference type="EMBL" id="AP010968">
    <property type="protein sequence ID" value="BAJ27666.1"/>
    <property type="molecule type" value="Genomic_DNA"/>
</dbReference>
<feature type="region of interest" description="Disordered" evidence="1">
    <location>
        <begin position="1"/>
        <end position="36"/>
    </location>
</feature>
<accession>E4N8Y5</accession>
<keyword evidence="2" id="KW-0472">Membrane</keyword>
<evidence type="ECO:0000313" key="3">
    <source>
        <dbReference type="EMBL" id="BAJ27666.1"/>
    </source>
</evidence>
<reference evidence="3 4" key="1">
    <citation type="journal article" date="2010" name="DNA Res.">
        <title>Genome sequence of Kitasatospora setae NBRC 14216T: an evolutionary snapshot of the family Streptomycetaceae.</title>
        <authorList>
            <person name="Ichikawa N."/>
            <person name="Oguchi A."/>
            <person name="Ikeda H."/>
            <person name="Ishikawa J."/>
            <person name="Kitani S."/>
            <person name="Watanabe Y."/>
            <person name="Nakamura S."/>
            <person name="Katano Y."/>
            <person name="Kishi E."/>
            <person name="Sasagawa M."/>
            <person name="Ankai A."/>
            <person name="Fukui S."/>
            <person name="Hashimoto Y."/>
            <person name="Kamata S."/>
            <person name="Otoguro M."/>
            <person name="Tanikawa S."/>
            <person name="Nihira T."/>
            <person name="Horinouchi S."/>
            <person name="Ohnishi Y."/>
            <person name="Hayakawa M."/>
            <person name="Kuzuyama T."/>
            <person name="Arisawa A."/>
            <person name="Nomoto F."/>
            <person name="Miura H."/>
            <person name="Takahashi Y."/>
            <person name="Fujita N."/>
        </authorList>
    </citation>
    <scope>NUCLEOTIDE SEQUENCE [LARGE SCALE GENOMIC DNA]</scope>
    <source>
        <strain evidence="4">ATCC 33774 / DSM 43861 / JCM 3304 / KCC A-0304 / NBRC 14216 / KM-6054</strain>
    </source>
</reference>
<dbReference type="Pfam" id="PF03640">
    <property type="entry name" value="Lipoprotein_15"/>
    <property type="match status" value="2"/>
</dbReference>
<feature type="compositionally biased region" description="Pro residues" evidence="1">
    <location>
        <begin position="7"/>
        <end position="17"/>
    </location>
</feature>
<evidence type="ECO:0000256" key="2">
    <source>
        <dbReference type="SAM" id="Phobius"/>
    </source>
</evidence>
<evidence type="ECO:0008006" key="5">
    <source>
        <dbReference type="Google" id="ProtNLM"/>
    </source>
</evidence>
<sequence>MNTPAAPYVPPGEPVEPGPERTLPDGSTPMTSTSRTRRRTLLAAGTLAAAAALLAGCGGGGGYSAGRTGNPGPSQGTLTTAHDPVLGTLVTDGQGHTLYRFDRDGDSPSATHCTDACATRWPPELANGSGGADLKGIDAKLVSTVTRPDGSRQLTLSGWPLYRYAPDTKPGETKGQGVDGTWFASTPDGGRAMPVPTNGGTPSTPGTPGMMPTGGY</sequence>
<dbReference type="STRING" id="452652.KSE_18410"/>
<organism evidence="3 4">
    <name type="scientific">Kitasatospora setae (strain ATCC 33774 / DSM 43861 / JCM 3304 / KCC A-0304 / NBRC 14216 / KM-6054)</name>
    <name type="common">Streptomyces setae</name>
    <dbReference type="NCBI Taxonomy" id="452652"/>
    <lineage>
        <taxon>Bacteria</taxon>
        <taxon>Bacillati</taxon>
        <taxon>Actinomycetota</taxon>
        <taxon>Actinomycetes</taxon>
        <taxon>Kitasatosporales</taxon>
        <taxon>Streptomycetaceae</taxon>
        <taxon>Kitasatospora</taxon>
    </lineage>
</organism>
<dbReference type="eggNOG" id="COG4315">
    <property type="taxonomic scope" value="Bacteria"/>
</dbReference>
<dbReference type="PANTHER" id="PTHR39335">
    <property type="entry name" value="BLL4220 PROTEIN"/>
    <property type="match status" value="1"/>
</dbReference>
<dbReference type="KEGG" id="ksk:KSE_18410"/>
<dbReference type="InterPro" id="IPR005297">
    <property type="entry name" value="Lipoprotein_repeat"/>
</dbReference>